<organism evidence="5 6">
    <name type="scientific">Paenibacillus mucilaginosus (strain KNP414)</name>
    <dbReference type="NCBI Taxonomy" id="1036673"/>
    <lineage>
        <taxon>Bacteria</taxon>
        <taxon>Bacillati</taxon>
        <taxon>Bacillota</taxon>
        <taxon>Bacilli</taxon>
        <taxon>Bacillales</taxon>
        <taxon>Paenibacillaceae</taxon>
        <taxon>Paenibacillus</taxon>
    </lineage>
</organism>
<reference evidence="5 6" key="2">
    <citation type="journal article" date="2013" name="Genome Announc.">
        <title>Genome Sequence of Growth-Improving Paenibacillus mucilaginosus Strain KNP414.</title>
        <authorList>
            <person name="Lu J.J."/>
            <person name="Wang J.F."/>
            <person name="Hu X.F."/>
        </authorList>
    </citation>
    <scope>NUCLEOTIDE SEQUENCE [LARGE SCALE GENOMIC DNA]</scope>
    <source>
        <strain evidence="5 6">KNP414</strain>
    </source>
</reference>
<dbReference type="PANTHER" id="PTHR40047:SF1">
    <property type="entry name" value="UPF0703 PROTEIN YCGQ"/>
    <property type="match status" value="1"/>
</dbReference>
<dbReference type="InterPro" id="IPR048447">
    <property type="entry name" value="DUF1980_C"/>
</dbReference>
<feature type="transmembrane region" description="Helical" evidence="2">
    <location>
        <begin position="12"/>
        <end position="38"/>
    </location>
</feature>
<dbReference type="HOGENOM" id="CLU_070027_1_0_9"/>
<evidence type="ECO:0000259" key="4">
    <source>
        <dbReference type="Pfam" id="PF21537"/>
    </source>
</evidence>
<evidence type="ECO:0000256" key="1">
    <source>
        <dbReference type="SAM" id="MobiDB-lite"/>
    </source>
</evidence>
<dbReference type="Pfam" id="PF21537">
    <property type="entry name" value="DUF1980_C"/>
    <property type="match status" value="1"/>
</dbReference>
<keyword evidence="2" id="KW-0812">Transmembrane</keyword>
<dbReference type="KEGG" id="pms:KNP414_03644"/>
<proteinExistence type="predicted"/>
<accession>F8FFG0</accession>
<gene>
    <name evidence="5" type="ordered locus">KNP414_03644</name>
</gene>
<dbReference type="EMBL" id="CP002869">
    <property type="protein sequence ID" value="AEI42188.1"/>
    <property type="molecule type" value="Genomic_DNA"/>
</dbReference>
<feature type="region of interest" description="Disordered" evidence="1">
    <location>
        <begin position="138"/>
        <end position="179"/>
    </location>
</feature>
<evidence type="ECO:0000259" key="3">
    <source>
        <dbReference type="Pfam" id="PF09323"/>
    </source>
</evidence>
<evidence type="ECO:0008006" key="7">
    <source>
        <dbReference type="Google" id="ProtNLM"/>
    </source>
</evidence>
<dbReference type="AlphaFoldDB" id="F8FFG0"/>
<dbReference type="PATRIC" id="fig|1036673.3.peg.3344"/>
<dbReference type="InterPro" id="IPR015402">
    <property type="entry name" value="DUF1980"/>
</dbReference>
<reference evidence="6" key="1">
    <citation type="submission" date="2011-06" db="EMBL/GenBank/DDBJ databases">
        <title>Complete genome sequence of Paenibacillus mucilaginosus KNP414.</title>
        <authorList>
            <person name="Wang J."/>
            <person name="Hu S."/>
            <person name="Hu X."/>
            <person name="Zhang B."/>
            <person name="Dong D."/>
            <person name="Zhang S."/>
            <person name="Zhao K."/>
            <person name="Wu D."/>
        </authorList>
    </citation>
    <scope>NUCLEOTIDE SEQUENCE [LARGE SCALE GENOMIC DNA]</scope>
    <source>
        <strain evidence="6">KNP414</strain>
    </source>
</reference>
<dbReference type="InterPro" id="IPR052955">
    <property type="entry name" value="UPF0703_membrane_permease"/>
</dbReference>
<dbReference type="NCBIfam" id="TIGR03943">
    <property type="entry name" value="TIGR03943 family putative permease subunit"/>
    <property type="match status" value="1"/>
</dbReference>
<feature type="domain" description="DUF1980" evidence="4">
    <location>
        <begin position="188"/>
        <end position="323"/>
    </location>
</feature>
<dbReference type="Proteomes" id="UP000006620">
    <property type="component" value="Chromosome"/>
</dbReference>
<sequence>MSSRTLGLHHLLKTLILLGFAVYIAYLVRSELILLYIAPRMVDYVKWSALVLYAVAAYQLYLAIRMFRGSSAEDCGCDHDHTPSRSLLKNTVVYGLFALPLALGFLLPDASMGSSLADKKGMNLSSASAVKESRAEAGADRAALPAPSPEAAPPSAGTGTGTPDSAASPAAPDPAAGTGDALDALFPADKFTQHYAKQAKELYNQKLITIREDLYMETLTTLDLYLDQFVGRKLQLTGFVYRQDEMTPKQFVVGRFSIQCCSADAAPFGVLAEYARAETLAADSWVTVTGTIRKTKFNDMDIMQLQVEKVEKAEPAKTPYVYPNAEFGN</sequence>
<evidence type="ECO:0000313" key="5">
    <source>
        <dbReference type="EMBL" id="AEI42188.1"/>
    </source>
</evidence>
<feature type="domain" description="DUF1980" evidence="3">
    <location>
        <begin position="12"/>
        <end position="123"/>
    </location>
</feature>
<feature type="compositionally biased region" description="Low complexity" evidence="1">
    <location>
        <begin position="153"/>
        <end position="179"/>
    </location>
</feature>
<keyword evidence="2" id="KW-0472">Membrane</keyword>
<evidence type="ECO:0000256" key="2">
    <source>
        <dbReference type="SAM" id="Phobius"/>
    </source>
</evidence>
<name>F8FFG0_PAEMK</name>
<dbReference type="PANTHER" id="PTHR40047">
    <property type="entry name" value="UPF0703 PROTEIN YCGQ"/>
    <property type="match status" value="1"/>
</dbReference>
<evidence type="ECO:0000313" key="6">
    <source>
        <dbReference type="Proteomes" id="UP000006620"/>
    </source>
</evidence>
<keyword evidence="2" id="KW-1133">Transmembrane helix</keyword>
<dbReference type="RefSeq" id="WP_013917345.1">
    <property type="nucleotide sequence ID" value="NC_015690.1"/>
</dbReference>
<dbReference type="Pfam" id="PF09323">
    <property type="entry name" value="DUF1980"/>
    <property type="match status" value="1"/>
</dbReference>
<protein>
    <recommendedName>
        <fullName evidence="7">TIGR03943 family protein</fullName>
    </recommendedName>
</protein>
<feature type="transmembrane region" description="Helical" evidence="2">
    <location>
        <begin position="44"/>
        <end position="64"/>
    </location>
</feature>
<dbReference type="InterPro" id="IPR048493">
    <property type="entry name" value="DUF1980_N"/>
</dbReference>